<dbReference type="EMBL" id="JASPKY010000001">
    <property type="protein sequence ID" value="KAK9759328.1"/>
    <property type="molecule type" value="Genomic_DNA"/>
</dbReference>
<evidence type="ECO:0000313" key="2">
    <source>
        <dbReference type="Proteomes" id="UP001458880"/>
    </source>
</evidence>
<reference evidence="1 2" key="1">
    <citation type="journal article" date="2024" name="BMC Genomics">
        <title>De novo assembly and annotation of Popillia japonica's genome with initial clues to its potential as an invasive pest.</title>
        <authorList>
            <person name="Cucini C."/>
            <person name="Boschi S."/>
            <person name="Funari R."/>
            <person name="Cardaioli E."/>
            <person name="Iannotti N."/>
            <person name="Marturano G."/>
            <person name="Paoli F."/>
            <person name="Bruttini M."/>
            <person name="Carapelli A."/>
            <person name="Frati F."/>
            <person name="Nardi F."/>
        </authorList>
    </citation>
    <scope>NUCLEOTIDE SEQUENCE [LARGE SCALE GENOMIC DNA]</scope>
    <source>
        <strain evidence="1">DMR45628</strain>
    </source>
</reference>
<comment type="caution">
    <text evidence="1">The sequence shown here is derived from an EMBL/GenBank/DDBJ whole genome shotgun (WGS) entry which is preliminary data.</text>
</comment>
<organism evidence="1 2">
    <name type="scientific">Popillia japonica</name>
    <name type="common">Japanese beetle</name>
    <dbReference type="NCBI Taxonomy" id="7064"/>
    <lineage>
        <taxon>Eukaryota</taxon>
        <taxon>Metazoa</taxon>
        <taxon>Ecdysozoa</taxon>
        <taxon>Arthropoda</taxon>
        <taxon>Hexapoda</taxon>
        <taxon>Insecta</taxon>
        <taxon>Pterygota</taxon>
        <taxon>Neoptera</taxon>
        <taxon>Endopterygota</taxon>
        <taxon>Coleoptera</taxon>
        <taxon>Polyphaga</taxon>
        <taxon>Scarabaeiformia</taxon>
        <taxon>Scarabaeidae</taxon>
        <taxon>Rutelinae</taxon>
        <taxon>Popillia</taxon>
    </lineage>
</organism>
<evidence type="ECO:0000313" key="1">
    <source>
        <dbReference type="EMBL" id="KAK9759328.1"/>
    </source>
</evidence>
<protein>
    <submittedName>
        <fullName evidence="1">Uncharacterized protein</fullName>
    </submittedName>
</protein>
<dbReference type="AlphaFoldDB" id="A0AAW1NDV5"/>
<gene>
    <name evidence="1" type="ORF">QE152_g40</name>
</gene>
<proteinExistence type="predicted"/>
<accession>A0AAW1NDV5</accession>
<sequence length="140" mass="16751">MIKSYFLKNEKNDASRTFREFFENDFNKRYFWALHAFVAIYQIRVKDTEEADGSVNEIFENCSEIMNSINARIAILRKFKDNNENSEQVTGFKKDIKHMYIIARIAILRKFKDNNENSEQVTGFKKDIKHMYILALDYVR</sequence>
<name>A0AAW1NDV5_POPJA</name>
<dbReference type="Proteomes" id="UP001458880">
    <property type="component" value="Unassembled WGS sequence"/>
</dbReference>
<keyword evidence="2" id="KW-1185">Reference proteome</keyword>